<sequence>MLALSPADASMEQGFLLPSSRARMPRDSGALPGRSPLSPGPALAPWAPGPPASPHQLAASSVGGSGGLYAGKKRKKPVIRSPKAEVVVPKKTNPSKRHRDRLNAEMERLAGMLPFPPDVISKLDKLSILRLSVSFLRTKSFFGAVNHKRHLSNGIAGYGVPSSRVDVPAAFPEGEMLLQALHGFALVVTAEGLVFYTSHTIQEYLGFHQCDVVHQSVYELVHTEDRGEFRRQLHWALNPASTQGARGGGDGSQGDGRAAVEQGLGTVTTFHPQQLPPENSSFLERQFMCRFRCLLDNSSGFLALLIQGRLKLLHGQNQRGLDGSPTPPQLALFGVATPLQPPSILEIRTRNIIFRTKHKLDFTPTGCDAKGRIVLGYSEMELCMRGTGYQFIHAGDMLYCADNHVRMMKTGESGFTIFRLLTKDNGWAWVQANARLVYKGNRPDYIIATQRPLSDEEGEEHLRKRATQFPFTFTTGEALLYNMDLFQPPMQDPSLGGGDGGGGDGYGGTEQTAVAAAAAAAAVGGESQAAGGRGGGKSWPMDPSSLMAALMMQNQSVYVRTAASSEDRLPSYTFNDASWLAPSGVAAGGSVCRRGGDDDFNRSLGRIKLEEHDRGRAGAALTPYPGACTRDELTDILDTLGVNVNDIELVEEERQLIMGDMEMSPHLGNILSNDDIISFVEDLLKKPDCCVAPGADSAASQLPNPNAGAVGPEPSGAQLGFPSPLFARGFEFYSGRETAQNCVQKAPMSRPKQAAMSEGNDVRDGFLPQNFFDGANGGAVVVSQGASNVPALGLPKQGTPRGGAGQWNANVASAHGMAHARSGYVDGQLTLGSKLQNWSPTTQPGWDCANVMQDQMQMPGVAGHCGVTGPALVNSAHGHGTMDGGACQGPFAGLPGHGYAGGVPNFGAEPVASFQPPCQGPVSAGLMQNGRSDRGWPAAALVQQHVTVTGAGIGTCLASAGNGDPWNAAPVPPYTPMEVEGMNPPQYSACVSQMHVAPVGSGVAGLHPDLAAHFHQQPALTQPVATTFDLRSNLASCHPNGAHGHEAFLGGPEVLPSFPDILRTGHYS</sequence>
<evidence type="ECO:0000256" key="3">
    <source>
        <dbReference type="ARBA" id="ARBA00023015"/>
    </source>
</evidence>
<evidence type="ECO:0000256" key="4">
    <source>
        <dbReference type="ARBA" id="ARBA00023125"/>
    </source>
</evidence>
<dbReference type="PROSITE" id="PS50112">
    <property type="entry name" value="PAS"/>
    <property type="match status" value="1"/>
</dbReference>
<dbReference type="Gene3D" id="4.10.280.10">
    <property type="entry name" value="Helix-loop-helix DNA-binding domain"/>
    <property type="match status" value="1"/>
</dbReference>
<feature type="domain" description="BHLH" evidence="10">
    <location>
        <begin position="86"/>
        <end position="139"/>
    </location>
</feature>
<dbReference type="RefSeq" id="XP_032807557.1">
    <property type="nucleotide sequence ID" value="XM_032951666.1"/>
</dbReference>
<feature type="domain" description="PAS" evidence="9">
    <location>
        <begin position="177"/>
        <end position="240"/>
    </location>
</feature>
<dbReference type="InterPro" id="IPR001610">
    <property type="entry name" value="PAC"/>
</dbReference>
<dbReference type="PANTHER" id="PTHR10649:SF12">
    <property type="entry name" value="SPINELESS, ISOFORM C"/>
    <property type="match status" value="1"/>
</dbReference>
<dbReference type="FunFam" id="4.10.280.10:FF:000041">
    <property type="entry name" value="aryl hydrocarbon receptor repressor"/>
    <property type="match status" value="1"/>
</dbReference>
<evidence type="ECO:0000256" key="5">
    <source>
        <dbReference type="ARBA" id="ARBA00023159"/>
    </source>
</evidence>
<organism evidence="11 12">
    <name type="scientific">Petromyzon marinus</name>
    <name type="common">Sea lamprey</name>
    <dbReference type="NCBI Taxonomy" id="7757"/>
    <lineage>
        <taxon>Eukaryota</taxon>
        <taxon>Metazoa</taxon>
        <taxon>Chordata</taxon>
        <taxon>Craniata</taxon>
        <taxon>Vertebrata</taxon>
        <taxon>Cyclostomata</taxon>
        <taxon>Hyperoartia</taxon>
        <taxon>Petromyzontiformes</taxon>
        <taxon>Petromyzontidae</taxon>
        <taxon>Petromyzon</taxon>
    </lineage>
</organism>
<protein>
    <submittedName>
        <fullName evidence="12">Aryl hydrocarbon receptor-like</fullName>
    </submittedName>
</protein>
<evidence type="ECO:0000259" key="10">
    <source>
        <dbReference type="PROSITE" id="PS50888"/>
    </source>
</evidence>
<dbReference type="GO" id="GO:0034751">
    <property type="term" value="C:aryl hydrocarbon receptor complex"/>
    <property type="evidence" value="ECO:0007669"/>
    <property type="project" value="TreeGrafter"/>
</dbReference>
<dbReference type="CDD" id="cd00130">
    <property type="entry name" value="PAS"/>
    <property type="match status" value="2"/>
</dbReference>
<feature type="region of interest" description="Disordered" evidence="8">
    <location>
        <begin position="1"/>
        <end position="82"/>
    </location>
</feature>
<dbReference type="SMART" id="SM00086">
    <property type="entry name" value="PAC"/>
    <property type="match status" value="1"/>
</dbReference>
<dbReference type="Pfam" id="PF08447">
    <property type="entry name" value="PAS_3"/>
    <property type="match status" value="1"/>
</dbReference>
<dbReference type="SUPFAM" id="SSF55785">
    <property type="entry name" value="PYP-like sensor domain (PAS domain)"/>
    <property type="match status" value="2"/>
</dbReference>
<dbReference type="FunFam" id="3.30.450.20:FF:000019">
    <property type="entry name" value="Aryl hydrocarbon receptor 1"/>
    <property type="match status" value="1"/>
</dbReference>
<reference evidence="12" key="1">
    <citation type="submission" date="2025-08" db="UniProtKB">
        <authorList>
            <consortium name="RefSeq"/>
        </authorList>
    </citation>
    <scope>IDENTIFICATION</scope>
    <source>
        <tissue evidence="12">Sperm</tissue>
    </source>
</reference>
<keyword evidence="4" id="KW-0238">DNA-binding</keyword>
<evidence type="ECO:0000256" key="2">
    <source>
        <dbReference type="ARBA" id="ARBA00022737"/>
    </source>
</evidence>
<dbReference type="PANTHER" id="PTHR10649">
    <property type="entry name" value="ARYL HYDROCARBON RECEPTOR"/>
    <property type="match status" value="1"/>
</dbReference>
<keyword evidence="2" id="KW-0677">Repeat</keyword>
<feature type="compositionally biased region" description="Low complexity" evidence="8">
    <location>
        <begin position="35"/>
        <end position="46"/>
    </location>
</feature>
<dbReference type="Pfam" id="PF00989">
    <property type="entry name" value="PAS"/>
    <property type="match status" value="1"/>
</dbReference>
<evidence type="ECO:0000256" key="1">
    <source>
        <dbReference type="ARBA" id="ARBA00004123"/>
    </source>
</evidence>
<evidence type="ECO:0000256" key="7">
    <source>
        <dbReference type="ARBA" id="ARBA00023242"/>
    </source>
</evidence>
<keyword evidence="3" id="KW-0805">Transcription regulation</keyword>
<accession>A0AAJ7SZV9</accession>
<dbReference type="InterPro" id="IPR036638">
    <property type="entry name" value="HLH_DNA-bd_sf"/>
</dbReference>
<evidence type="ECO:0000313" key="11">
    <source>
        <dbReference type="Proteomes" id="UP001318040"/>
    </source>
</evidence>
<dbReference type="InterPro" id="IPR013767">
    <property type="entry name" value="PAS_fold"/>
</dbReference>
<name>A0AAJ7SZV9_PETMA</name>
<dbReference type="InterPro" id="IPR011598">
    <property type="entry name" value="bHLH_dom"/>
</dbReference>
<evidence type="ECO:0000256" key="6">
    <source>
        <dbReference type="ARBA" id="ARBA00023163"/>
    </source>
</evidence>
<dbReference type="Proteomes" id="UP001318040">
    <property type="component" value="Chromosome 10"/>
</dbReference>
<keyword evidence="11" id="KW-1185">Reference proteome</keyword>
<dbReference type="GO" id="GO:0004879">
    <property type="term" value="F:nuclear receptor activity"/>
    <property type="evidence" value="ECO:0007669"/>
    <property type="project" value="TreeGrafter"/>
</dbReference>
<dbReference type="InterPro" id="IPR039091">
    <property type="entry name" value="AHR/AHRR"/>
</dbReference>
<dbReference type="InterPro" id="IPR035965">
    <property type="entry name" value="PAS-like_dom_sf"/>
</dbReference>
<dbReference type="GO" id="GO:0046983">
    <property type="term" value="F:protein dimerization activity"/>
    <property type="evidence" value="ECO:0007669"/>
    <property type="project" value="InterPro"/>
</dbReference>
<dbReference type="SMART" id="SM00091">
    <property type="entry name" value="PAS"/>
    <property type="match status" value="2"/>
</dbReference>
<dbReference type="GO" id="GO:0000976">
    <property type="term" value="F:transcription cis-regulatory region binding"/>
    <property type="evidence" value="ECO:0007669"/>
    <property type="project" value="TreeGrafter"/>
</dbReference>
<evidence type="ECO:0000256" key="8">
    <source>
        <dbReference type="SAM" id="MobiDB-lite"/>
    </source>
</evidence>
<evidence type="ECO:0000313" key="12">
    <source>
        <dbReference type="RefSeq" id="XP_032807557.1"/>
    </source>
</evidence>
<dbReference type="Gene3D" id="3.30.450.20">
    <property type="entry name" value="PAS domain"/>
    <property type="match status" value="2"/>
</dbReference>
<dbReference type="GO" id="GO:0005634">
    <property type="term" value="C:nucleus"/>
    <property type="evidence" value="ECO:0007669"/>
    <property type="project" value="UniProtKB-SubCell"/>
</dbReference>
<dbReference type="AlphaFoldDB" id="A0AAJ7SZV9"/>
<dbReference type="InterPro" id="IPR000014">
    <property type="entry name" value="PAS"/>
</dbReference>
<dbReference type="PROSITE" id="PS50888">
    <property type="entry name" value="BHLH"/>
    <property type="match status" value="1"/>
</dbReference>
<dbReference type="CDD" id="cd19696">
    <property type="entry name" value="bHLH-PAS_AhR_like"/>
    <property type="match status" value="1"/>
</dbReference>
<keyword evidence="6" id="KW-0804">Transcription</keyword>
<dbReference type="SUPFAM" id="SSF47459">
    <property type="entry name" value="HLH, helix-loop-helix DNA-binding domain"/>
    <property type="match status" value="1"/>
</dbReference>
<gene>
    <name evidence="12" type="primary">LOC116941065</name>
</gene>
<evidence type="ECO:0000259" key="9">
    <source>
        <dbReference type="PROSITE" id="PS50112"/>
    </source>
</evidence>
<proteinExistence type="predicted"/>
<dbReference type="GO" id="GO:0006805">
    <property type="term" value="P:xenobiotic metabolic process"/>
    <property type="evidence" value="ECO:0007669"/>
    <property type="project" value="InterPro"/>
</dbReference>
<keyword evidence="7" id="KW-0539">Nucleus</keyword>
<dbReference type="InterPro" id="IPR013655">
    <property type="entry name" value="PAS_fold_3"/>
</dbReference>
<comment type="subcellular location">
    <subcellularLocation>
        <location evidence="1">Nucleus</location>
    </subcellularLocation>
</comment>
<dbReference type="FunFam" id="3.30.450.20:FF:000035">
    <property type="entry name" value="Aryl hydrocarbon receptor"/>
    <property type="match status" value="1"/>
</dbReference>
<dbReference type="KEGG" id="pmrn:116941065"/>
<dbReference type="SMART" id="SM00353">
    <property type="entry name" value="HLH"/>
    <property type="match status" value="1"/>
</dbReference>
<keyword evidence="5" id="KW-0010">Activator</keyword>